<dbReference type="HOGENOM" id="CLU_1372804_0_0_1"/>
<name>E3KRT2_PUCGT</name>
<dbReference type="InParanoid" id="E3KRT2"/>
<evidence type="ECO:0000313" key="2">
    <source>
        <dbReference type="Proteomes" id="UP000008783"/>
    </source>
</evidence>
<gene>
    <name evidence="1" type="ORF">PGTG_12748</name>
</gene>
<keyword evidence="2" id="KW-1185">Reference proteome</keyword>
<dbReference type="RefSeq" id="XP_003331426.1">
    <property type="nucleotide sequence ID" value="XM_003331378.2"/>
</dbReference>
<sequence length="199" mass="20968">MSVHPNRDVFLFNPQPQAYIKSALVVAPLCTLATGSRPESIDGTPSGWLMRSTQAEAERNGNVPHPTLAQLPLKGYPRCSNSVPCALKPLVGCPLWRRASWGCNWDGHKAHASDGSRTAELNGLGPALFFGMGSDCGLALLVVGVIWGMSPGGLSQGCPTAPVVYNLAPQKSLLELSPLDGLLVGGNHFMKNAKGRGLS</sequence>
<organism evidence="1 2">
    <name type="scientific">Puccinia graminis f. sp. tritici (strain CRL 75-36-700-3 / race SCCL)</name>
    <name type="common">Black stem rust fungus</name>
    <dbReference type="NCBI Taxonomy" id="418459"/>
    <lineage>
        <taxon>Eukaryota</taxon>
        <taxon>Fungi</taxon>
        <taxon>Dikarya</taxon>
        <taxon>Basidiomycota</taxon>
        <taxon>Pucciniomycotina</taxon>
        <taxon>Pucciniomycetes</taxon>
        <taxon>Pucciniales</taxon>
        <taxon>Pucciniaceae</taxon>
        <taxon>Puccinia</taxon>
    </lineage>
</organism>
<evidence type="ECO:0000313" key="1">
    <source>
        <dbReference type="EMBL" id="EFP87007.1"/>
    </source>
</evidence>
<dbReference type="EMBL" id="DS178303">
    <property type="protein sequence ID" value="EFP87007.1"/>
    <property type="molecule type" value="Genomic_DNA"/>
</dbReference>
<accession>E3KRT2</accession>
<dbReference type="GeneID" id="10542082"/>
<dbReference type="KEGG" id="pgr:PGTG_12748"/>
<dbReference type="VEuPathDB" id="FungiDB:PGTG_12748"/>
<dbReference type="AlphaFoldDB" id="E3KRT2"/>
<proteinExistence type="predicted"/>
<reference key="1">
    <citation type="submission" date="2007-01" db="EMBL/GenBank/DDBJ databases">
        <title>The Genome Sequence of Puccinia graminis f. sp. tritici Strain CRL 75-36-700-3.</title>
        <authorList>
            <consortium name="The Broad Institute Genome Sequencing Platform"/>
            <person name="Birren B."/>
            <person name="Lander E."/>
            <person name="Galagan J."/>
            <person name="Nusbaum C."/>
            <person name="Devon K."/>
            <person name="Cuomo C."/>
            <person name="Jaffe D."/>
            <person name="Butler J."/>
            <person name="Alvarez P."/>
            <person name="Gnerre S."/>
            <person name="Grabherr M."/>
            <person name="Mauceli E."/>
            <person name="Brockman W."/>
            <person name="Young S."/>
            <person name="LaButti K."/>
            <person name="Sykes S."/>
            <person name="DeCaprio D."/>
            <person name="Crawford M."/>
            <person name="Koehrsen M."/>
            <person name="Engels R."/>
            <person name="Montgomery P."/>
            <person name="Pearson M."/>
            <person name="Howarth C."/>
            <person name="Larson L."/>
            <person name="White J."/>
            <person name="Zeng Q."/>
            <person name="Kodira C."/>
            <person name="Yandava C."/>
            <person name="Alvarado L."/>
            <person name="O'Leary S."/>
            <person name="Szabo L."/>
            <person name="Dean R."/>
            <person name="Schein J."/>
        </authorList>
    </citation>
    <scope>NUCLEOTIDE SEQUENCE</scope>
    <source>
        <strain>CRL 75-36-700-3</strain>
    </source>
</reference>
<dbReference type="Proteomes" id="UP000008783">
    <property type="component" value="Unassembled WGS sequence"/>
</dbReference>
<protein>
    <submittedName>
        <fullName evidence="1">Uncharacterized protein</fullName>
    </submittedName>
</protein>
<reference evidence="2" key="2">
    <citation type="journal article" date="2011" name="Proc. Natl. Acad. Sci. U.S.A.">
        <title>Obligate biotrophy features unraveled by the genomic analysis of rust fungi.</title>
        <authorList>
            <person name="Duplessis S."/>
            <person name="Cuomo C.A."/>
            <person name="Lin Y.-C."/>
            <person name="Aerts A."/>
            <person name="Tisserant E."/>
            <person name="Veneault-Fourrey C."/>
            <person name="Joly D.L."/>
            <person name="Hacquard S."/>
            <person name="Amselem J."/>
            <person name="Cantarel B.L."/>
            <person name="Chiu R."/>
            <person name="Coutinho P.M."/>
            <person name="Feau N."/>
            <person name="Field M."/>
            <person name="Frey P."/>
            <person name="Gelhaye E."/>
            <person name="Goldberg J."/>
            <person name="Grabherr M.G."/>
            <person name="Kodira C.D."/>
            <person name="Kohler A."/>
            <person name="Kuees U."/>
            <person name="Lindquist E.A."/>
            <person name="Lucas S.M."/>
            <person name="Mago R."/>
            <person name="Mauceli E."/>
            <person name="Morin E."/>
            <person name="Murat C."/>
            <person name="Pangilinan J.L."/>
            <person name="Park R."/>
            <person name="Pearson M."/>
            <person name="Quesneville H."/>
            <person name="Rouhier N."/>
            <person name="Sakthikumar S."/>
            <person name="Salamov A.A."/>
            <person name="Schmutz J."/>
            <person name="Selles B."/>
            <person name="Shapiro H."/>
            <person name="Tanguay P."/>
            <person name="Tuskan G.A."/>
            <person name="Henrissat B."/>
            <person name="Van de Peer Y."/>
            <person name="Rouze P."/>
            <person name="Ellis J.G."/>
            <person name="Dodds P.N."/>
            <person name="Schein J.E."/>
            <person name="Zhong S."/>
            <person name="Hamelin R.C."/>
            <person name="Grigoriev I.V."/>
            <person name="Szabo L.J."/>
            <person name="Martin F."/>
        </authorList>
    </citation>
    <scope>NUCLEOTIDE SEQUENCE [LARGE SCALE GENOMIC DNA]</scope>
    <source>
        <strain evidence="2">CRL 75-36-700-3 / race SCCL</strain>
    </source>
</reference>